<gene>
    <name evidence="1" type="ordered locus">TUZN_2229</name>
</gene>
<dbReference type="HOGENOM" id="CLU_982191_0_0_2"/>
<organism evidence="1 2">
    <name type="scientific">Thermoproteus uzoniensis (strain 768-20)</name>
    <dbReference type="NCBI Taxonomy" id="999630"/>
    <lineage>
        <taxon>Archaea</taxon>
        <taxon>Thermoproteota</taxon>
        <taxon>Thermoprotei</taxon>
        <taxon>Thermoproteales</taxon>
        <taxon>Thermoproteaceae</taxon>
        <taxon>Thermoproteus</taxon>
    </lineage>
</organism>
<name>F2L668_THEU7</name>
<protein>
    <recommendedName>
        <fullName evidence="3">Glycosyl transferase, family 2</fullName>
    </recommendedName>
</protein>
<dbReference type="KEGG" id="tuz:TUZN_2229"/>
<dbReference type="Proteomes" id="UP000008138">
    <property type="component" value="Chromosome"/>
</dbReference>
<evidence type="ECO:0008006" key="3">
    <source>
        <dbReference type="Google" id="ProtNLM"/>
    </source>
</evidence>
<accession>F2L668</accession>
<sequence length="283" mass="32776">MARQRAVMLLATYLPFYRLHEVEAYFVKNVELLKPKAAVIYVDNVYRKEQRKILERIAPPGVEIKVGNWRNRNDTWLYMLRDFETYTGDWLVVDSDNVVEPHLAEAHGELRRYPIYTVLDEEAWSRSPRGFLARSRQIGSAAGRPVYAYKVYDDSWRAVFRGGSLYFIGPKQVVAFSKLPDREIVERVGRALSRVDTWLRNFISDETTLGILAHLSGIEEVPWIVASHHHHHGSTPAKATKIYVAAAHYQFASALRREFGGFLRYKTKYMLSALKNLRYLLTP</sequence>
<reference evidence="1 2" key="1">
    <citation type="journal article" date="2011" name="J. Bacteriol.">
        <title>Complete genome sequence of the thermoacidophilic crenarchaeon Thermoproteus uzoniensis 768-20.</title>
        <authorList>
            <person name="Mardanov A.V."/>
            <person name="Gumerov V.M."/>
            <person name="Beletsky A.V."/>
            <person name="Prokofeva M.I."/>
            <person name="Bonch-Osmolovskaya E.A."/>
            <person name="Ravin N.V."/>
            <person name="Skryabin K.G."/>
        </authorList>
    </citation>
    <scope>NUCLEOTIDE SEQUENCE [LARGE SCALE GENOMIC DNA]</scope>
    <source>
        <strain evidence="1 2">768-20</strain>
    </source>
</reference>
<evidence type="ECO:0000313" key="2">
    <source>
        <dbReference type="Proteomes" id="UP000008138"/>
    </source>
</evidence>
<proteinExistence type="predicted"/>
<dbReference type="EMBL" id="CP002590">
    <property type="protein sequence ID" value="AEA13684.1"/>
    <property type="molecule type" value="Genomic_DNA"/>
</dbReference>
<evidence type="ECO:0000313" key="1">
    <source>
        <dbReference type="EMBL" id="AEA13684.1"/>
    </source>
</evidence>
<dbReference type="STRING" id="999630.TUZN_2229"/>
<reference key="2">
    <citation type="submission" date="2011-03" db="EMBL/GenBank/DDBJ databases">
        <title>Complete genome sequence of the thermoacidophilic crenarchaeon Thermoproteus uzoniensis 768-20.</title>
        <authorList>
            <person name="Mardanov A.V."/>
            <person name="Gumerov V.M."/>
            <person name="Beletsky A.V."/>
            <person name="Prokofeva M.I."/>
            <person name="Bonch-Osmolovskaya E.A."/>
            <person name="Ravin N.V."/>
            <person name="Skryabin K.G."/>
        </authorList>
    </citation>
    <scope>NUCLEOTIDE SEQUENCE</scope>
    <source>
        <strain>768-20</strain>
    </source>
</reference>
<dbReference type="AlphaFoldDB" id="F2L668"/>
<keyword evidence="2" id="KW-1185">Reference proteome</keyword>
<dbReference type="eggNOG" id="arCOG06064">
    <property type="taxonomic scope" value="Archaea"/>
</dbReference>